<proteinExistence type="predicted"/>
<evidence type="ECO:0000259" key="1">
    <source>
        <dbReference type="PROSITE" id="PS50943"/>
    </source>
</evidence>
<sequence length="79" mass="9134">MNKPIHYLTFKLREYRESKGWSQKELAGFLTLQLGKEISIETVSYWENKKRAVNAETALNIASAIKCDVMDLVERKDGE</sequence>
<dbReference type="CDD" id="cd00093">
    <property type="entry name" value="HTH_XRE"/>
    <property type="match status" value="1"/>
</dbReference>
<dbReference type="EMBL" id="LR796629">
    <property type="protein sequence ID" value="CAB4155435.1"/>
    <property type="molecule type" value="Genomic_DNA"/>
</dbReference>
<protein>
    <submittedName>
        <fullName evidence="2">HTH_XRE domain containing protein</fullName>
    </submittedName>
</protein>
<gene>
    <name evidence="2" type="ORF">UFOVP667_4</name>
</gene>
<dbReference type="Gene3D" id="1.10.260.40">
    <property type="entry name" value="lambda repressor-like DNA-binding domains"/>
    <property type="match status" value="1"/>
</dbReference>
<evidence type="ECO:0000313" key="2">
    <source>
        <dbReference type="EMBL" id="CAB4155435.1"/>
    </source>
</evidence>
<accession>A0A6J5NE53</accession>
<dbReference type="SMART" id="SM00530">
    <property type="entry name" value="HTH_XRE"/>
    <property type="match status" value="1"/>
</dbReference>
<dbReference type="GO" id="GO:0003677">
    <property type="term" value="F:DNA binding"/>
    <property type="evidence" value="ECO:0007669"/>
    <property type="project" value="InterPro"/>
</dbReference>
<organism evidence="2">
    <name type="scientific">uncultured Caudovirales phage</name>
    <dbReference type="NCBI Taxonomy" id="2100421"/>
    <lineage>
        <taxon>Viruses</taxon>
        <taxon>Duplodnaviria</taxon>
        <taxon>Heunggongvirae</taxon>
        <taxon>Uroviricota</taxon>
        <taxon>Caudoviricetes</taxon>
        <taxon>Peduoviridae</taxon>
        <taxon>Maltschvirus</taxon>
        <taxon>Maltschvirus maltsch</taxon>
    </lineage>
</organism>
<feature type="domain" description="HTH cro/C1-type" evidence="1">
    <location>
        <begin position="12"/>
        <end position="72"/>
    </location>
</feature>
<name>A0A6J5NE53_9CAUD</name>
<dbReference type="InterPro" id="IPR001387">
    <property type="entry name" value="Cro/C1-type_HTH"/>
</dbReference>
<dbReference type="PROSITE" id="PS50943">
    <property type="entry name" value="HTH_CROC1"/>
    <property type="match status" value="1"/>
</dbReference>
<reference evidence="2" key="1">
    <citation type="submission" date="2020-04" db="EMBL/GenBank/DDBJ databases">
        <authorList>
            <person name="Chiriac C."/>
            <person name="Salcher M."/>
            <person name="Ghai R."/>
            <person name="Kavagutti S V."/>
        </authorList>
    </citation>
    <scope>NUCLEOTIDE SEQUENCE</scope>
</reference>
<dbReference type="Pfam" id="PF01381">
    <property type="entry name" value="HTH_3"/>
    <property type="match status" value="1"/>
</dbReference>
<dbReference type="InterPro" id="IPR010982">
    <property type="entry name" value="Lambda_DNA-bd_dom_sf"/>
</dbReference>
<dbReference type="SUPFAM" id="SSF47413">
    <property type="entry name" value="lambda repressor-like DNA-binding domains"/>
    <property type="match status" value="1"/>
</dbReference>